<dbReference type="Gene3D" id="3.80.10.10">
    <property type="entry name" value="Ribonuclease Inhibitor"/>
    <property type="match status" value="3"/>
</dbReference>
<dbReference type="SUPFAM" id="SSF52047">
    <property type="entry name" value="RNI-like"/>
    <property type="match status" value="1"/>
</dbReference>
<comment type="caution">
    <text evidence="2">The sequence shown here is derived from an EMBL/GenBank/DDBJ whole genome shotgun (WGS) entry which is preliminary data.</text>
</comment>
<dbReference type="Proteomes" id="UP000663851">
    <property type="component" value="Unassembled WGS sequence"/>
</dbReference>
<organism evidence="2 3">
    <name type="scientific">Rotaria socialis</name>
    <dbReference type="NCBI Taxonomy" id="392032"/>
    <lineage>
        <taxon>Eukaryota</taxon>
        <taxon>Metazoa</taxon>
        <taxon>Spiralia</taxon>
        <taxon>Gnathifera</taxon>
        <taxon>Rotifera</taxon>
        <taxon>Eurotatoria</taxon>
        <taxon>Bdelloidea</taxon>
        <taxon>Philodinida</taxon>
        <taxon>Philodinidae</taxon>
        <taxon>Rotaria</taxon>
    </lineage>
</organism>
<evidence type="ECO:0000259" key="1">
    <source>
        <dbReference type="Pfam" id="PF08174"/>
    </source>
</evidence>
<protein>
    <recommendedName>
        <fullName evidence="1">Anillin homology domain-containing protein</fullName>
    </recommendedName>
</protein>
<dbReference type="SMART" id="SM00368">
    <property type="entry name" value="LRR_RI"/>
    <property type="match status" value="5"/>
</dbReference>
<evidence type="ECO:0000313" key="3">
    <source>
        <dbReference type="Proteomes" id="UP000663851"/>
    </source>
</evidence>
<dbReference type="GO" id="GO:0000915">
    <property type="term" value="P:actomyosin contractile ring assembly"/>
    <property type="evidence" value="ECO:0007669"/>
    <property type="project" value="TreeGrafter"/>
</dbReference>
<dbReference type="GO" id="GO:0031106">
    <property type="term" value="P:septin ring organization"/>
    <property type="evidence" value="ECO:0007669"/>
    <property type="project" value="TreeGrafter"/>
</dbReference>
<dbReference type="Pfam" id="PF08174">
    <property type="entry name" value="Anillin"/>
    <property type="match status" value="1"/>
</dbReference>
<proteinExistence type="predicted"/>
<gene>
    <name evidence="2" type="ORF">HFQ381_LOCUS5299</name>
</gene>
<feature type="domain" description="Anillin homology" evidence="1">
    <location>
        <begin position="91"/>
        <end position="219"/>
    </location>
</feature>
<name>A0A819Z3Q1_9BILA</name>
<dbReference type="AlphaFoldDB" id="A0A819Z3Q1"/>
<dbReference type="EMBL" id="CAJOBO010000221">
    <property type="protein sequence ID" value="CAF4166234.1"/>
    <property type="molecule type" value="Genomic_DNA"/>
</dbReference>
<reference evidence="2" key="1">
    <citation type="submission" date="2021-02" db="EMBL/GenBank/DDBJ databases">
        <authorList>
            <person name="Nowell W R."/>
        </authorList>
    </citation>
    <scope>NUCLEOTIDE SEQUENCE</scope>
</reference>
<dbReference type="GO" id="GO:0005826">
    <property type="term" value="C:actomyosin contractile ring"/>
    <property type="evidence" value="ECO:0007669"/>
    <property type="project" value="TreeGrafter"/>
</dbReference>
<evidence type="ECO:0000313" key="2">
    <source>
        <dbReference type="EMBL" id="CAF4166234.1"/>
    </source>
</evidence>
<dbReference type="PANTHER" id="PTHR21538">
    <property type="entry name" value="ANILLIN/RHOTEKIN RTKN"/>
    <property type="match status" value="1"/>
</dbReference>
<dbReference type="InterPro" id="IPR001611">
    <property type="entry name" value="Leu-rich_rpt"/>
</dbReference>
<accession>A0A819Z3Q1</accession>
<sequence length="664" mass="74890">MESMSTLNNREKRVVSFFIWDPELERKIDREVKMIDGISKLLNVATTLEQTIECHKALILSQQRMLAFMAEIQRKQQNLLKSDDTNMEAAKSTVVLSDIRLPLIWTGMKAKSGQKRFAVFCLARIGCEIIDTTMKYIDKKSTEIVFTEKLIFNNVPHDFQLHLEVYALNKSLALSSSVKDFANRYSYFSTHGSQKMPKSNSNSSKSSVQPQSKFVLIARKIFNKGSADKMAKVYDLQMERLQENPLMRLPIRPSFISRFTIQPLCYLCSSTYAGILETNNTQYSCTLATGCLNGEEIVGDDASDQHRFSIPITSDTIISTRDNQHSFIIENLGFNREELFVHDVFTLRNWVRALQQQIVDMRAWEPTIEHLPSIMNHSHGSLNSLVKYSIIGTNLTKESMSPTKSRSVVQQKYFQFIHFHIEKIENFKLTDNLSSRDIKRKVAQHLADALAANTTITALNLKRSDISGRETQYLTNMLKTNKTLAILNLRGNSIEDHGAQRLGITLRRSTVLPGLLSTITSLDLQSNGIEDQGAQHQADALIEKCILTTLFIFCNEIGDQGAEYIANALTTKMGNTLIRASVFFANIQLSQKTLTTLDLSSNKIEDHGAQCLGNALMINTTLIALRIDSNIKTDRGAHYFANALSHNTVTHDLIHIVGLNLQPL</sequence>
<dbReference type="InterPro" id="IPR012966">
    <property type="entry name" value="AHD"/>
</dbReference>
<dbReference type="Pfam" id="PF13516">
    <property type="entry name" value="LRR_6"/>
    <property type="match status" value="4"/>
</dbReference>
<dbReference type="InterPro" id="IPR032675">
    <property type="entry name" value="LRR_dom_sf"/>
</dbReference>
<dbReference type="PANTHER" id="PTHR21538:SF24">
    <property type="entry name" value="PH DOMAIN-CONTAINING PROTEIN"/>
    <property type="match status" value="1"/>
</dbReference>
<dbReference type="GO" id="GO:0000281">
    <property type="term" value="P:mitotic cytokinesis"/>
    <property type="evidence" value="ECO:0007669"/>
    <property type="project" value="TreeGrafter"/>
</dbReference>
<dbReference type="InterPro" id="IPR051364">
    <property type="entry name" value="Cytokinesis/Rho-signaling"/>
</dbReference>